<dbReference type="EMBL" id="QKQP01000001">
    <property type="protein sequence ID" value="PZD81913.1"/>
    <property type="molecule type" value="Genomic_DNA"/>
</dbReference>
<reference evidence="1 2" key="1">
    <citation type="submission" date="2018-06" db="EMBL/GenBank/DDBJ databases">
        <title>Draft sequence of Acidithiobacillus ferrooxidans CCM 4253.</title>
        <authorList>
            <person name="Moya-Beltran A."/>
            <person name="Castro M."/>
            <person name="Covarrubias P.C."/>
            <person name="Issotta F."/>
            <person name="Janiczek O."/>
            <person name="Mandl M."/>
            <person name="Kucera J."/>
            <person name="Quatrini R."/>
        </authorList>
    </citation>
    <scope>NUCLEOTIDE SEQUENCE [LARGE SCALE GENOMIC DNA]</scope>
    <source>
        <strain evidence="1 2">CCM 4253</strain>
    </source>
</reference>
<proteinExistence type="predicted"/>
<dbReference type="AlphaFoldDB" id="A0A2W1K5F6"/>
<name>A0A2W1K5F6_ACIFR</name>
<sequence length="33" mass="4037">MENTHQNARIRCDHCRFRTCWRHAGQRPDARRG</sequence>
<evidence type="ECO:0000313" key="2">
    <source>
        <dbReference type="Proteomes" id="UP000248886"/>
    </source>
</evidence>
<evidence type="ECO:0000313" key="1">
    <source>
        <dbReference type="EMBL" id="PZD81913.1"/>
    </source>
</evidence>
<comment type="caution">
    <text evidence="1">The sequence shown here is derived from an EMBL/GenBank/DDBJ whole genome shotgun (WGS) entry which is preliminary data.</text>
</comment>
<protein>
    <submittedName>
        <fullName evidence="1">Uncharacterized protein</fullName>
    </submittedName>
</protein>
<accession>A0A2W1K5F6</accession>
<gene>
    <name evidence="1" type="ORF">DN052_02245</name>
</gene>
<dbReference type="Proteomes" id="UP000248886">
    <property type="component" value="Unassembled WGS sequence"/>
</dbReference>
<organism evidence="1 2">
    <name type="scientific">Acidithiobacillus ferrooxidans</name>
    <name type="common">Thiobacillus ferrooxidans</name>
    <dbReference type="NCBI Taxonomy" id="920"/>
    <lineage>
        <taxon>Bacteria</taxon>
        <taxon>Pseudomonadati</taxon>
        <taxon>Pseudomonadota</taxon>
        <taxon>Acidithiobacillia</taxon>
        <taxon>Acidithiobacillales</taxon>
        <taxon>Acidithiobacillaceae</taxon>
        <taxon>Acidithiobacillus</taxon>
    </lineage>
</organism>